<feature type="chain" id="PRO_5002487945" description="DUF3823 domain-containing protein" evidence="1">
    <location>
        <begin position="22"/>
        <end position="241"/>
    </location>
</feature>
<dbReference type="Gene3D" id="2.60.40.1120">
    <property type="entry name" value="Carboxypeptidase-like, regulatory domain"/>
    <property type="match status" value="1"/>
</dbReference>
<evidence type="ECO:0000256" key="1">
    <source>
        <dbReference type="SAM" id="SignalP"/>
    </source>
</evidence>
<organism evidence="3 4">
    <name type="scientific">Parabacteroides gordonii MS-1 = DSM 23371</name>
    <dbReference type="NCBI Taxonomy" id="1203610"/>
    <lineage>
        <taxon>Bacteria</taxon>
        <taxon>Pseudomonadati</taxon>
        <taxon>Bacteroidota</taxon>
        <taxon>Bacteroidia</taxon>
        <taxon>Bacteroidales</taxon>
        <taxon>Tannerellaceae</taxon>
        <taxon>Parabacteroides</taxon>
    </lineage>
</organism>
<protein>
    <recommendedName>
        <fullName evidence="2">DUF3823 domain-containing protein</fullName>
    </recommendedName>
</protein>
<comment type="caution">
    <text evidence="3">The sequence shown here is derived from an EMBL/GenBank/DDBJ whole genome shotgun (WGS) entry which is preliminary data.</text>
</comment>
<dbReference type="Gene3D" id="2.60.40.2060">
    <property type="match status" value="1"/>
</dbReference>
<keyword evidence="4" id="KW-1185">Reference proteome</keyword>
<dbReference type="Pfam" id="PF12866">
    <property type="entry name" value="DUF3823"/>
    <property type="match status" value="1"/>
</dbReference>
<dbReference type="STRING" id="1203610.HMPREF1536_04769"/>
<dbReference type="InterPro" id="IPR024278">
    <property type="entry name" value="DUF3823_N"/>
</dbReference>
<dbReference type="AlphaFoldDB" id="A0A0F5ISL1"/>
<evidence type="ECO:0000313" key="4">
    <source>
        <dbReference type="Proteomes" id="UP000033035"/>
    </source>
</evidence>
<proteinExistence type="predicted"/>
<dbReference type="Proteomes" id="UP000033035">
    <property type="component" value="Unassembled WGS sequence"/>
</dbReference>
<reference evidence="3 4" key="1">
    <citation type="submission" date="2013-04" db="EMBL/GenBank/DDBJ databases">
        <title>The Genome Sequence of Parabacteroides gordonii DSM 23371.</title>
        <authorList>
            <consortium name="The Broad Institute Genomics Platform"/>
            <person name="Earl A."/>
            <person name="Ward D."/>
            <person name="Feldgarden M."/>
            <person name="Gevers D."/>
            <person name="Martens E."/>
            <person name="Sakamoto M."/>
            <person name="Benno Y."/>
            <person name="Suzuki N."/>
            <person name="Matsunaga N."/>
            <person name="Koshihara K."/>
            <person name="Seki M."/>
            <person name="Komiya H."/>
            <person name="Walker B."/>
            <person name="Young S."/>
            <person name="Zeng Q."/>
            <person name="Gargeya S."/>
            <person name="Fitzgerald M."/>
            <person name="Haas B."/>
            <person name="Abouelleil A."/>
            <person name="Allen A.W."/>
            <person name="Alvarado L."/>
            <person name="Arachchi H.M."/>
            <person name="Berlin A.M."/>
            <person name="Chapman S.B."/>
            <person name="Gainer-Dewar J."/>
            <person name="Goldberg J."/>
            <person name="Griggs A."/>
            <person name="Gujja S."/>
            <person name="Hansen M."/>
            <person name="Howarth C."/>
            <person name="Imamovic A."/>
            <person name="Ireland A."/>
            <person name="Larimer J."/>
            <person name="McCowan C."/>
            <person name="Murphy C."/>
            <person name="Pearson M."/>
            <person name="Poon T.W."/>
            <person name="Priest M."/>
            <person name="Roberts A."/>
            <person name="Saif S."/>
            <person name="Shea T."/>
            <person name="Sisk P."/>
            <person name="Sykes S."/>
            <person name="Wortman J."/>
            <person name="Nusbaum C."/>
            <person name="Birren B."/>
        </authorList>
    </citation>
    <scope>NUCLEOTIDE SEQUENCE [LARGE SCALE GENOMIC DNA]</scope>
    <source>
        <strain evidence="3 4">MS-1</strain>
    </source>
</reference>
<evidence type="ECO:0000313" key="3">
    <source>
        <dbReference type="EMBL" id="KKB48305.1"/>
    </source>
</evidence>
<evidence type="ECO:0000259" key="2">
    <source>
        <dbReference type="Pfam" id="PF12866"/>
    </source>
</evidence>
<sequence>MKKIVYYFSMALLLLTSNACTKFDNYEEPKETIKGVVIDKNTQKPVQTEVGEGGVRIKLMEYSWSESPTPYYFGGMQEGDFKNEKIFAGEYGITVMGAFVPVPEEIHQVKGTLDLKFEVEPFLNVDWVGEPVINADKTVTVKATIKRGTTNPEYQQNVSDVRFFVVAGAPYVGENNKDDRYSVYIDGDNASAMLGTTVTLTTKTALQSGFTYHFRVGARMDKEIEGSRRYNYTEMITIQIP</sequence>
<dbReference type="HOGENOM" id="CLU_089648_0_0_10"/>
<name>A0A0F5ISL1_9BACT</name>
<dbReference type="EMBL" id="AQHW01000027">
    <property type="protein sequence ID" value="KKB48305.1"/>
    <property type="molecule type" value="Genomic_DNA"/>
</dbReference>
<keyword evidence="1" id="KW-0732">Signal</keyword>
<feature type="domain" description="DUF3823" evidence="2">
    <location>
        <begin position="32"/>
        <end position="119"/>
    </location>
</feature>
<gene>
    <name evidence="3" type="ORF">HMPREF1536_04769</name>
</gene>
<dbReference type="PATRIC" id="fig|1203610.3.peg.4861"/>
<dbReference type="RefSeq" id="WP_028727354.1">
    <property type="nucleotide sequence ID" value="NZ_AUAE01000013.1"/>
</dbReference>
<feature type="signal peptide" evidence="1">
    <location>
        <begin position="1"/>
        <end position="21"/>
    </location>
</feature>
<accession>A0A0F5ISL1</accession>